<evidence type="ECO:0000313" key="4">
    <source>
        <dbReference type="Proteomes" id="UP000298663"/>
    </source>
</evidence>
<dbReference type="OrthoDB" id="10559578at2759"/>
<feature type="domain" description="ShKT" evidence="2">
    <location>
        <begin position="43"/>
        <end position="79"/>
    </location>
</feature>
<accession>A0A4U5M0J0</accession>
<organism evidence="3 4">
    <name type="scientific">Steinernema carpocapsae</name>
    <name type="common">Entomopathogenic nematode</name>
    <dbReference type="NCBI Taxonomy" id="34508"/>
    <lineage>
        <taxon>Eukaryota</taxon>
        <taxon>Metazoa</taxon>
        <taxon>Ecdysozoa</taxon>
        <taxon>Nematoda</taxon>
        <taxon>Chromadorea</taxon>
        <taxon>Rhabditida</taxon>
        <taxon>Tylenchina</taxon>
        <taxon>Panagrolaimomorpha</taxon>
        <taxon>Strongyloidoidea</taxon>
        <taxon>Steinernematidae</taxon>
        <taxon>Steinernema</taxon>
    </lineage>
</organism>
<evidence type="ECO:0000256" key="1">
    <source>
        <dbReference type="SAM" id="SignalP"/>
    </source>
</evidence>
<dbReference type="Pfam" id="PF01549">
    <property type="entry name" value="ShK"/>
    <property type="match status" value="1"/>
</dbReference>
<dbReference type="InterPro" id="IPR003582">
    <property type="entry name" value="ShKT_dom"/>
</dbReference>
<dbReference type="SMART" id="SM00254">
    <property type="entry name" value="ShKT"/>
    <property type="match status" value="1"/>
</dbReference>
<dbReference type="Gene3D" id="1.10.10.1870">
    <property type="entry name" value="ShTK domain-like"/>
    <property type="match status" value="1"/>
</dbReference>
<comment type="caution">
    <text evidence="3">The sequence shown here is derived from an EMBL/GenBank/DDBJ whole genome shotgun (WGS) entry which is preliminary data.</text>
</comment>
<feature type="signal peptide" evidence="1">
    <location>
        <begin position="1"/>
        <end position="17"/>
    </location>
</feature>
<proteinExistence type="predicted"/>
<name>A0A4U5M0J0_STECR</name>
<keyword evidence="1" id="KW-0732">Signal</keyword>
<protein>
    <recommendedName>
        <fullName evidence="2">ShKT domain-containing protein</fullName>
    </recommendedName>
</protein>
<evidence type="ECO:0000259" key="2">
    <source>
        <dbReference type="SMART" id="SM00254"/>
    </source>
</evidence>
<reference evidence="3 4" key="2">
    <citation type="journal article" date="2019" name="G3 (Bethesda)">
        <title>Hybrid Assembly of the Genome of the Entomopathogenic Nematode Steinernema carpocapsae Identifies the X-Chromosome.</title>
        <authorList>
            <person name="Serra L."/>
            <person name="Macchietto M."/>
            <person name="Macias-Munoz A."/>
            <person name="McGill C.J."/>
            <person name="Rodriguez I.M."/>
            <person name="Rodriguez B."/>
            <person name="Murad R."/>
            <person name="Mortazavi A."/>
        </authorList>
    </citation>
    <scope>NUCLEOTIDE SEQUENCE [LARGE SCALE GENOMIC DNA]</scope>
    <source>
        <strain evidence="3 4">ALL</strain>
    </source>
</reference>
<feature type="chain" id="PRO_5020716049" description="ShKT domain-containing protein" evidence="1">
    <location>
        <begin position="18"/>
        <end position="106"/>
    </location>
</feature>
<keyword evidence="4" id="KW-1185">Reference proteome</keyword>
<dbReference type="Proteomes" id="UP000298663">
    <property type="component" value="Unassembled WGS sequence"/>
</dbReference>
<reference evidence="3 4" key="1">
    <citation type="journal article" date="2015" name="Genome Biol.">
        <title>Comparative genomics of Steinernema reveals deeply conserved gene regulatory networks.</title>
        <authorList>
            <person name="Dillman A.R."/>
            <person name="Macchietto M."/>
            <person name="Porter C.F."/>
            <person name="Rogers A."/>
            <person name="Williams B."/>
            <person name="Antoshechkin I."/>
            <person name="Lee M.M."/>
            <person name="Goodwin Z."/>
            <person name="Lu X."/>
            <person name="Lewis E.E."/>
            <person name="Goodrich-Blair H."/>
            <person name="Stock S.P."/>
            <person name="Adams B.J."/>
            <person name="Sternberg P.W."/>
            <person name="Mortazavi A."/>
        </authorList>
    </citation>
    <scope>NUCLEOTIDE SEQUENCE [LARGE SCALE GENOMIC DNA]</scope>
    <source>
        <strain evidence="3 4">ALL</strain>
    </source>
</reference>
<evidence type="ECO:0000313" key="3">
    <source>
        <dbReference type="EMBL" id="TKR62159.1"/>
    </source>
</evidence>
<gene>
    <name evidence="3" type="ORF">L596_026154</name>
</gene>
<sequence>MQVLVLLLPIFLILVNGQLGDRCQDNKCPDGFNCNLNSGLCERCEDQLSKCAWNTRFCSVAAYKGYFEEQCPYTCGYCKLAPGQKPCVDRFIGPKGKCSVSEGRIL</sequence>
<dbReference type="EMBL" id="AZBU02000010">
    <property type="protein sequence ID" value="TKR62159.1"/>
    <property type="molecule type" value="Genomic_DNA"/>
</dbReference>
<dbReference type="AlphaFoldDB" id="A0A4U5M0J0"/>